<organism evidence="2 3">
    <name type="scientific">Estrella lausannensis</name>
    <dbReference type="NCBI Taxonomy" id="483423"/>
    <lineage>
        <taxon>Bacteria</taxon>
        <taxon>Pseudomonadati</taxon>
        <taxon>Chlamydiota</taxon>
        <taxon>Chlamydiia</taxon>
        <taxon>Parachlamydiales</taxon>
        <taxon>Candidatus Criblamydiaceae</taxon>
        <taxon>Estrella</taxon>
    </lineage>
</organism>
<evidence type="ECO:0000313" key="2">
    <source>
        <dbReference type="EMBL" id="CRX37897.1"/>
    </source>
</evidence>
<keyword evidence="3" id="KW-1185">Reference proteome</keyword>
<dbReference type="InterPro" id="IPR029052">
    <property type="entry name" value="Metallo-depent_PP-like"/>
</dbReference>
<dbReference type="Gene3D" id="3.60.21.10">
    <property type="match status" value="1"/>
</dbReference>
<reference evidence="3" key="1">
    <citation type="submission" date="2015-06" db="EMBL/GenBank/DDBJ databases">
        <authorList>
            <person name="Bertelli C."/>
        </authorList>
    </citation>
    <scope>NUCLEOTIDE SEQUENCE [LARGE SCALE GENOMIC DNA]</scope>
    <source>
        <strain evidence="3">CRIB-30</strain>
    </source>
</reference>
<name>A0A0H5DNQ0_9BACT</name>
<gene>
    <name evidence="2" type="ORF">ELAC_0542</name>
</gene>
<evidence type="ECO:0000313" key="3">
    <source>
        <dbReference type="Proteomes" id="UP000220251"/>
    </source>
</evidence>
<dbReference type="AlphaFoldDB" id="A0A0H5DNQ0"/>
<protein>
    <recommendedName>
        <fullName evidence="1">Serine/threonine specific protein phosphatases domain-containing protein</fullName>
    </recommendedName>
</protein>
<dbReference type="PROSITE" id="PS00125">
    <property type="entry name" value="SER_THR_PHOSPHATASE"/>
    <property type="match status" value="1"/>
</dbReference>
<dbReference type="Proteomes" id="UP000220251">
    <property type="component" value="Unassembled WGS sequence"/>
</dbReference>
<sequence>MNPISYYTKNNLSTIHSSAGNHSSSTAETSETRKLVTAYDAHWDAEDKQYLAIPFNLNSFEKKLQHYTRAFPSPAKRTTDYGFIQKIDVAAGSTLFVRADLHGDLRSLLMNLKTLQEQGVVDENFKCQPGVHLIGGSHSLEVLELLTTLHLDNPDQVTLIRGNHENLEINDNLVGFHDTNFQQLLFCQSARETLEDLYHSLPLTVYVGQTTSEGKCEYVQFTHGMFELYIDPSPLLDSPEATTLNILKSPSLKYRIKLLAAQHSSDDYPAKIANEKDKTARYQLKQQASAHRIMCLHEKSPYHKREGRQTYNNKEPGLTAYNWGDMGEESQMGELGARKWRLSPDDVKCYLNISSDENRVKFLFRGHEHFMQHHSYLGKTGAKTLVSTMPVGMEGAYKDYFDQPDTAYILTTAPKVSEWKKRAYVRYAGEDRVEISSSHSLRDCKI</sequence>
<proteinExistence type="predicted"/>
<dbReference type="RefSeq" id="WP_098037760.1">
    <property type="nucleotide sequence ID" value="NZ_CWGJ01000009.1"/>
</dbReference>
<dbReference type="OrthoDB" id="9808081at2"/>
<feature type="domain" description="Serine/threonine specific protein phosphatases" evidence="1">
    <location>
        <begin position="160"/>
        <end position="165"/>
    </location>
</feature>
<accession>A0A0H5DNQ0</accession>
<dbReference type="InterPro" id="IPR006186">
    <property type="entry name" value="Ser/Thr-sp_prot-phosphatase"/>
</dbReference>
<dbReference type="GO" id="GO:0016787">
    <property type="term" value="F:hydrolase activity"/>
    <property type="evidence" value="ECO:0007669"/>
    <property type="project" value="InterPro"/>
</dbReference>
<dbReference type="EMBL" id="CWGJ01000009">
    <property type="protein sequence ID" value="CRX37897.1"/>
    <property type="molecule type" value="Genomic_DNA"/>
</dbReference>
<dbReference type="SUPFAM" id="SSF56300">
    <property type="entry name" value="Metallo-dependent phosphatases"/>
    <property type="match status" value="1"/>
</dbReference>
<evidence type="ECO:0000259" key="1">
    <source>
        <dbReference type="PROSITE" id="PS00125"/>
    </source>
</evidence>